<comment type="caution">
    <text evidence="1">The sequence shown here is derived from an EMBL/GenBank/DDBJ whole genome shotgun (WGS) entry which is preliminary data.</text>
</comment>
<evidence type="ECO:0000313" key="2">
    <source>
        <dbReference type="Proteomes" id="UP000239203"/>
    </source>
</evidence>
<keyword evidence="2" id="KW-1185">Reference proteome</keyword>
<sequence length="197" mass="21409">MSRRAAQAAFSREWRRDPVHDFTGPEDVALAVVVADWLGGVLDEAGVAPRPEPGPLRDAVLRSLPVLYLNRVFPQRYGHLRGVFREVFAARDTGRLSASATARELRAVVVETVAPVVEHPFYRFAFPDLPDVVLSIVHQVLERLITVDGLGRTDPVEARRLAARLAHLGFADLAETLGASAPAEDPVATAPVGEEHG</sequence>
<reference evidence="1 2" key="1">
    <citation type="submission" date="2018-02" db="EMBL/GenBank/DDBJ databases">
        <title>Genomic Encyclopedia of Archaeal and Bacterial Type Strains, Phase II (KMG-II): from individual species to whole genera.</title>
        <authorList>
            <person name="Goeker M."/>
        </authorList>
    </citation>
    <scope>NUCLEOTIDE SEQUENCE [LARGE SCALE GENOMIC DNA]</scope>
    <source>
        <strain evidence="1 2">YU 961-1</strain>
    </source>
</reference>
<dbReference type="AlphaFoldDB" id="A0A2S6GJE9"/>
<accession>A0A2S6GJE9</accession>
<dbReference type="RefSeq" id="WP_104481363.1">
    <property type="nucleotide sequence ID" value="NZ_CP154825.1"/>
</dbReference>
<proteinExistence type="predicted"/>
<dbReference type="Proteomes" id="UP000239203">
    <property type="component" value="Unassembled WGS sequence"/>
</dbReference>
<gene>
    <name evidence="1" type="ORF">CLV40_115123</name>
</gene>
<dbReference type="EMBL" id="PTIX01000015">
    <property type="protein sequence ID" value="PPK65276.1"/>
    <property type="molecule type" value="Genomic_DNA"/>
</dbReference>
<protein>
    <submittedName>
        <fullName evidence="1">Uncharacterized protein</fullName>
    </submittedName>
</protein>
<evidence type="ECO:0000313" key="1">
    <source>
        <dbReference type="EMBL" id="PPK65276.1"/>
    </source>
</evidence>
<name>A0A2S6GJE9_9PSEU</name>
<organism evidence="1 2">
    <name type="scientific">Actinokineospora auranticolor</name>
    <dbReference type="NCBI Taxonomy" id="155976"/>
    <lineage>
        <taxon>Bacteria</taxon>
        <taxon>Bacillati</taxon>
        <taxon>Actinomycetota</taxon>
        <taxon>Actinomycetes</taxon>
        <taxon>Pseudonocardiales</taxon>
        <taxon>Pseudonocardiaceae</taxon>
        <taxon>Actinokineospora</taxon>
    </lineage>
</organism>